<proteinExistence type="predicted"/>
<dbReference type="EMBL" id="JRNU01000012">
    <property type="protein sequence ID" value="KGF52440.1"/>
    <property type="molecule type" value="Genomic_DNA"/>
</dbReference>
<dbReference type="OrthoDB" id="1077308at2"/>
<reference evidence="1 2" key="1">
    <citation type="submission" date="2014-07" db="EMBL/GenBank/DDBJ databases">
        <authorList>
            <person name="McCorrison J."/>
            <person name="Sanka R."/>
            <person name="Torralba M."/>
            <person name="Gillis M."/>
            <person name="Haft D.H."/>
            <person name="Methe B."/>
            <person name="Sutton G."/>
            <person name="Nelson K.E."/>
        </authorList>
    </citation>
    <scope>NUCLEOTIDE SEQUENCE [LARGE SCALE GENOMIC DNA]</scope>
    <source>
        <strain evidence="1 2">DNF00058</strain>
    </source>
</reference>
<organism evidence="1 2">
    <name type="scientific">Prevotella amnii DNF00058</name>
    <dbReference type="NCBI Taxonomy" id="1401066"/>
    <lineage>
        <taxon>Bacteria</taxon>
        <taxon>Pseudomonadati</taxon>
        <taxon>Bacteroidota</taxon>
        <taxon>Bacteroidia</taxon>
        <taxon>Bacteroidales</taxon>
        <taxon>Prevotellaceae</taxon>
        <taxon>Prevotella</taxon>
    </lineage>
</organism>
<name>A0A096B027_9BACT</name>
<comment type="caution">
    <text evidence="1">The sequence shown here is derived from an EMBL/GenBank/DDBJ whole genome shotgun (WGS) entry which is preliminary data.</text>
</comment>
<evidence type="ECO:0000313" key="2">
    <source>
        <dbReference type="Proteomes" id="UP000029614"/>
    </source>
</evidence>
<gene>
    <name evidence="1" type="ORF">HMPREF9302_03990</name>
</gene>
<accession>A0A096B027</accession>
<protein>
    <submittedName>
        <fullName evidence="1">Uncharacterized protein</fullName>
    </submittedName>
</protein>
<dbReference type="AlphaFoldDB" id="A0A096B027"/>
<evidence type="ECO:0000313" key="1">
    <source>
        <dbReference type="EMBL" id="KGF52440.1"/>
    </source>
</evidence>
<dbReference type="Proteomes" id="UP000029614">
    <property type="component" value="Unassembled WGS sequence"/>
</dbReference>
<keyword evidence="2" id="KW-1185">Reference proteome</keyword>
<dbReference type="RefSeq" id="WP_036854882.1">
    <property type="nucleotide sequence ID" value="NZ_JRNU01000012.1"/>
</dbReference>
<sequence>MECGIYTISKYLKGKVRNINVPDEALLSILADNDLAPDTEYTEVSIEKKELCVADLYAWVALSPTSSSRVSDKDAHWEHSEGGETMSASVLNSYMRMANSIYKRYGKPMVGASKWGMVGRGFHNIRNGRDRNL</sequence>